<dbReference type="InterPro" id="IPR004520">
    <property type="entry name" value="GTPase_MnmE"/>
</dbReference>
<accession>A0A0P1KLJ2</accession>
<evidence type="ECO:0000256" key="3">
    <source>
        <dbReference type="ARBA" id="ARBA00022741"/>
    </source>
</evidence>
<dbReference type="Pfam" id="PF01926">
    <property type="entry name" value="MMR_HSR1"/>
    <property type="match status" value="1"/>
</dbReference>
<dbReference type="NCBIfam" id="TIGR00450">
    <property type="entry name" value="mnmE_trmE_thdF"/>
    <property type="match status" value="1"/>
</dbReference>
<proteinExistence type="inferred from homology"/>
<dbReference type="PANTHER" id="PTHR42714:SF2">
    <property type="entry name" value="TRNA MODIFICATION GTPASE GTPBP3, MITOCHONDRIAL"/>
    <property type="match status" value="1"/>
</dbReference>
<evidence type="ECO:0000313" key="7">
    <source>
        <dbReference type="EMBL" id="CUS20536.1"/>
    </source>
</evidence>
<name>A0A0P1KLJ2_9SACH</name>
<keyword evidence="2 5" id="KW-0819">tRNA processing</keyword>
<dbReference type="InterPro" id="IPR031168">
    <property type="entry name" value="G_TrmE"/>
</dbReference>
<keyword evidence="8" id="KW-1185">Reference proteome</keyword>
<reference evidence="8" key="1">
    <citation type="submission" date="2015-10" db="EMBL/GenBank/DDBJ databases">
        <authorList>
            <person name="Devillers H."/>
        </authorList>
    </citation>
    <scope>NUCLEOTIDE SEQUENCE [LARGE SCALE GENOMIC DNA]</scope>
</reference>
<evidence type="ECO:0000256" key="2">
    <source>
        <dbReference type="ARBA" id="ARBA00022694"/>
    </source>
</evidence>
<dbReference type="InterPro" id="IPR027266">
    <property type="entry name" value="TrmE/GcvT-like"/>
</dbReference>
<dbReference type="NCBIfam" id="TIGR00231">
    <property type="entry name" value="small_GTP"/>
    <property type="match status" value="1"/>
</dbReference>
<evidence type="ECO:0000256" key="5">
    <source>
        <dbReference type="RuleBase" id="RU003313"/>
    </source>
</evidence>
<gene>
    <name evidence="7" type="ORF">LAQU0_S01e08856g</name>
</gene>
<dbReference type="Gene3D" id="3.40.50.300">
    <property type="entry name" value="P-loop containing nucleotide triphosphate hydrolases"/>
    <property type="match status" value="1"/>
</dbReference>
<dbReference type="Gene3D" id="1.20.120.430">
    <property type="entry name" value="tRNA modification GTPase MnmE domain 2"/>
    <property type="match status" value="1"/>
</dbReference>
<comment type="similarity">
    <text evidence="1 5">Belongs to the TRAFAC class TrmE-Era-EngA-EngB-Septin-like GTPase superfamily. TrmE GTPase family.</text>
</comment>
<keyword evidence="4 5" id="KW-0342">GTP-binding</keyword>
<dbReference type="OrthoDB" id="188276at2759"/>
<dbReference type="CDD" id="cd04164">
    <property type="entry name" value="trmE"/>
    <property type="match status" value="1"/>
</dbReference>
<dbReference type="SUPFAM" id="SSF52540">
    <property type="entry name" value="P-loop containing nucleoside triphosphate hydrolases"/>
    <property type="match status" value="1"/>
</dbReference>
<dbReference type="Pfam" id="PF12631">
    <property type="entry name" value="MnmE_helical"/>
    <property type="match status" value="1"/>
</dbReference>
<evidence type="ECO:0000259" key="6">
    <source>
        <dbReference type="PROSITE" id="PS51709"/>
    </source>
</evidence>
<dbReference type="InterPro" id="IPR005225">
    <property type="entry name" value="Small_GTP-bd"/>
</dbReference>
<evidence type="ECO:0000256" key="1">
    <source>
        <dbReference type="ARBA" id="ARBA00011043"/>
    </source>
</evidence>
<feature type="domain" description="TrmE-type G" evidence="6">
    <location>
        <begin position="248"/>
        <end position="416"/>
    </location>
</feature>
<dbReference type="GO" id="GO:0030488">
    <property type="term" value="P:tRNA methylation"/>
    <property type="evidence" value="ECO:0007669"/>
    <property type="project" value="TreeGrafter"/>
</dbReference>
<dbReference type="GO" id="GO:0002098">
    <property type="term" value="P:tRNA wobble uridine modification"/>
    <property type="evidence" value="ECO:0007669"/>
    <property type="project" value="TreeGrafter"/>
</dbReference>
<dbReference type="GO" id="GO:0005739">
    <property type="term" value="C:mitochondrion"/>
    <property type="evidence" value="ECO:0007669"/>
    <property type="project" value="TreeGrafter"/>
</dbReference>
<dbReference type="InterPro" id="IPR018948">
    <property type="entry name" value="GTP-bd_TrmE_N"/>
</dbReference>
<dbReference type="EMBL" id="LN890560">
    <property type="protein sequence ID" value="CUS20536.1"/>
    <property type="molecule type" value="Genomic_DNA"/>
</dbReference>
<dbReference type="GO" id="GO:0003924">
    <property type="term" value="F:GTPase activity"/>
    <property type="evidence" value="ECO:0007669"/>
    <property type="project" value="InterPro"/>
</dbReference>
<dbReference type="InterPro" id="IPR006073">
    <property type="entry name" value="GTP-bd"/>
</dbReference>
<dbReference type="PANTHER" id="PTHR42714">
    <property type="entry name" value="TRNA MODIFICATION GTPASE GTPBP3"/>
    <property type="match status" value="1"/>
</dbReference>
<dbReference type="InterPro" id="IPR027368">
    <property type="entry name" value="MnmE_dom2"/>
</dbReference>
<dbReference type="Pfam" id="PF10396">
    <property type="entry name" value="TrmE_N"/>
    <property type="match status" value="1"/>
</dbReference>
<dbReference type="GO" id="GO:0005525">
    <property type="term" value="F:GTP binding"/>
    <property type="evidence" value="ECO:0007669"/>
    <property type="project" value="UniProtKB-KW"/>
</dbReference>
<dbReference type="InterPro" id="IPR025867">
    <property type="entry name" value="MnmE_helical"/>
</dbReference>
<dbReference type="Proteomes" id="UP000236544">
    <property type="component" value="Unassembled WGS sequence"/>
</dbReference>
<keyword evidence="3 5" id="KW-0547">Nucleotide-binding</keyword>
<dbReference type="PROSITE" id="PS51709">
    <property type="entry name" value="G_TRME"/>
    <property type="match status" value="1"/>
</dbReference>
<dbReference type="CDD" id="cd14858">
    <property type="entry name" value="TrmE_N"/>
    <property type="match status" value="1"/>
</dbReference>
<dbReference type="HAMAP" id="MF_00379">
    <property type="entry name" value="GTPase_MnmE"/>
    <property type="match status" value="1"/>
</dbReference>
<dbReference type="NCBIfam" id="NF003661">
    <property type="entry name" value="PRK05291.1-3"/>
    <property type="match status" value="1"/>
</dbReference>
<evidence type="ECO:0000313" key="8">
    <source>
        <dbReference type="Proteomes" id="UP000236544"/>
    </source>
</evidence>
<dbReference type="PRINTS" id="PR00449">
    <property type="entry name" value="RASTRNSFRMNG"/>
</dbReference>
<protein>
    <submittedName>
        <fullName evidence="7">LAQU0S01e08856g1_1</fullName>
    </submittedName>
</protein>
<sequence>MQRCLFTSYRLYSSVPVTAFHPTIYALSTSPGQRSAIAVVRVTGSHCKHIYHQLTGKRTPPLPRRCSLRNLYDVAGAKKILLDSSLVLFFENPKSFTGEDMLELHLHGGRAVIKSVLGAIQKLGDQNKGLDIRYAQPGEFSQRAFQNGRMDLTQAEGIADLIDAETETQRRSALQSFQGRNKVLFDGWRSRIVSGIAQLTAIIDFGEDAEIEDTQAILDSVRRNMADLDKEIKLFVLKTRRSSILQNGVKVALLGSPNAGKSSLLNCITNDETSIVSDTPGTTRDAIDVPIDVDGYKVVLCDTAGIRSESEDQIEIQGIKRAKAKGSESDLVILVIDPTKTPLVAEDLQRFVKEQIPHKQVMVVVNKTDLVDTQKLNNVRQEIYQSFNGEFPIKSVSCTNFEGIEDLVKELSHVFQDLSGTRHDSDPLIVSKRTEEILAKDVMFGLQEFLSFPSPEEVVMACENLAYAAEGIGKITGASVGVEEVLGVVFSRFCVGK</sequence>
<organism evidence="7 8">
    <name type="scientific">Lachancea quebecensis</name>
    <dbReference type="NCBI Taxonomy" id="1654605"/>
    <lineage>
        <taxon>Eukaryota</taxon>
        <taxon>Fungi</taxon>
        <taxon>Dikarya</taxon>
        <taxon>Ascomycota</taxon>
        <taxon>Saccharomycotina</taxon>
        <taxon>Saccharomycetes</taxon>
        <taxon>Saccharomycetales</taxon>
        <taxon>Saccharomycetaceae</taxon>
        <taxon>Lachancea</taxon>
    </lineage>
</organism>
<dbReference type="AlphaFoldDB" id="A0A0P1KLJ2"/>
<evidence type="ECO:0000256" key="4">
    <source>
        <dbReference type="ARBA" id="ARBA00023134"/>
    </source>
</evidence>
<dbReference type="InterPro" id="IPR027417">
    <property type="entry name" value="P-loop_NTPase"/>
</dbReference>
<dbReference type="Gene3D" id="3.30.1360.120">
    <property type="entry name" value="Probable tRNA modification gtpase trme, domain 1"/>
    <property type="match status" value="1"/>
</dbReference>